<dbReference type="AlphaFoldDB" id="A0A5B8T0D8"/>
<evidence type="ECO:0000313" key="2">
    <source>
        <dbReference type="Proteomes" id="UP000321296"/>
    </source>
</evidence>
<sequence>MSNCEATFIVQPKPKSSLKDVNDDVQVQLEKAQSITDYLRRINDNQHAINQSLFKNDYLGSEIGNAETALVILNEFIDTAVNLLKSVEEGEGMR</sequence>
<organism evidence="1 2">
    <name type="scientific">Leuconostoc pseudomesenteroides</name>
    <dbReference type="NCBI Taxonomy" id="33968"/>
    <lineage>
        <taxon>Bacteria</taxon>
        <taxon>Bacillati</taxon>
        <taxon>Bacillota</taxon>
        <taxon>Bacilli</taxon>
        <taxon>Lactobacillales</taxon>
        <taxon>Lactobacillaceae</taxon>
        <taxon>Leuconostoc</taxon>
    </lineage>
</organism>
<proteinExistence type="predicted"/>
<evidence type="ECO:0000313" key="1">
    <source>
        <dbReference type="EMBL" id="QEA42992.1"/>
    </source>
</evidence>
<dbReference type="KEGG" id="lpse:FGL85_10950"/>
<dbReference type="EMBL" id="CP042383">
    <property type="protein sequence ID" value="QEA42992.1"/>
    <property type="molecule type" value="Genomic_DNA"/>
</dbReference>
<dbReference type="RefSeq" id="WP_147651965.1">
    <property type="nucleotide sequence ID" value="NZ_CP042383.1"/>
</dbReference>
<name>A0A5B8T0D8_LEUPS</name>
<accession>A0A5B8T0D8</accession>
<gene>
    <name evidence="1" type="ORF">FGL85_10950</name>
</gene>
<reference evidence="1 2" key="1">
    <citation type="submission" date="2019-06" db="EMBL/GenBank/DDBJ databases">
        <title>Genome analyses of bacteria isolated from kimchi.</title>
        <authorList>
            <person name="Lee S."/>
            <person name="Ahn S."/>
            <person name="Roh S."/>
        </authorList>
    </citation>
    <scope>NUCLEOTIDE SEQUENCE [LARGE SCALE GENOMIC DNA]</scope>
    <source>
        <strain evidence="1 2">CBA3630</strain>
    </source>
</reference>
<protein>
    <submittedName>
        <fullName evidence="1">Uncharacterized protein</fullName>
    </submittedName>
</protein>
<dbReference type="Proteomes" id="UP000321296">
    <property type="component" value="Chromosome"/>
</dbReference>